<protein>
    <submittedName>
        <fullName evidence="2">NAD(P)/FAD-dependent oxidoreductase</fullName>
    </submittedName>
</protein>
<dbReference type="InterPro" id="IPR036188">
    <property type="entry name" value="FAD/NAD-bd_sf"/>
</dbReference>
<sequence>MNHIQDVAVLGAGVAGSSLAKTLADRGFDTVLIDRSRFPRHKVCGEFLSPESQSTLNALGLRDAVESLQPSMIHRTRLSFSAGNALDIPLPGAAMGVSRYLLDSALHRAAVNSGVLLQTAATVTSVQPSAKGYSVTTKQGEESKTYQVRAVIAAWGANCRSGLPGHRPHDNTADTHIGVKSHFRGIDMEPVVELYFFEGGYLGISPIEGGLVNVAALLKRKAFPDTEKSILGLIQAACSRNPKLDHKLKNAVPVPGTQAAVAPVQLNRKPVAWDIVPHIGDAAVMIPPLCGDGMSMALRSALLCAPLAEQYLRGAISLAGWQSEYSHSIQREFKSPLMWGRRLQWLFGVPALPRMILSAAHLVPGLAFGLVKATRLKER</sequence>
<dbReference type="Proteomes" id="UP000249260">
    <property type="component" value="Unassembled WGS sequence"/>
</dbReference>
<dbReference type="SUPFAM" id="SSF51905">
    <property type="entry name" value="FAD/NAD(P)-binding domain"/>
    <property type="match status" value="1"/>
</dbReference>
<dbReference type="PRINTS" id="PR00420">
    <property type="entry name" value="RNGMNOXGNASE"/>
</dbReference>
<organism evidence="2 3">
    <name type="scientific">Paenibacillus montanisoli</name>
    <dbReference type="NCBI Taxonomy" id="2081970"/>
    <lineage>
        <taxon>Bacteria</taxon>
        <taxon>Bacillati</taxon>
        <taxon>Bacillota</taxon>
        <taxon>Bacilli</taxon>
        <taxon>Bacillales</taxon>
        <taxon>Paenibacillaceae</taxon>
        <taxon>Paenibacillus</taxon>
    </lineage>
</organism>
<proteinExistence type="predicted"/>
<dbReference type="InterPro" id="IPR002938">
    <property type="entry name" value="FAD-bd"/>
</dbReference>
<dbReference type="EMBL" id="QLUW01000001">
    <property type="protein sequence ID" value="RAP77547.1"/>
    <property type="molecule type" value="Genomic_DNA"/>
</dbReference>
<reference evidence="2 3" key="1">
    <citation type="submission" date="2018-06" db="EMBL/GenBank/DDBJ databases">
        <title>Paenibacillus montanisoli sp. nov., isolated from mountain area soil.</title>
        <authorList>
            <person name="Wu M."/>
        </authorList>
    </citation>
    <scope>NUCLEOTIDE SEQUENCE [LARGE SCALE GENOMIC DNA]</scope>
    <source>
        <strain evidence="2 3">RA17</strain>
    </source>
</reference>
<dbReference type="AlphaFoldDB" id="A0A328U3Z2"/>
<comment type="caution">
    <text evidence="2">The sequence shown here is derived from an EMBL/GenBank/DDBJ whole genome shotgun (WGS) entry which is preliminary data.</text>
</comment>
<dbReference type="PANTHER" id="PTHR42685">
    <property type="entry name" value="GERANYLGERANYL DIPHOSPHATE REDUCTASE"/>
    <property type="match status" value="1"/>
</dbReference>
<dbReference type="RefSeq" id="WP_112880670.1">
    <property type="nucleotide sequence ID" value="NZ_QLUW01000001.1"/>
</dbReference>
<dbReference type="OrthoDB" id="9806565at2"/>
<evidence type="ECO:0000313" key="2">
    <source>
        <dbReference type="EMBL" id="RAP77547.1"/>
    </source>
</evidence>
<dbReference type="InterPro" id="IPR050407">
    <property type="entry name" value="Geranylgeranyl_reductase"/>
</dbReference>
<evidence type="ECO:0000259" key="1">
    <source>
        <dbReference type="Pfam" id="PF01494"/>
    </source>
</evidence>
<gene>
    <name evidence="2" type="ORF">DL346_03455</name>
</gene>
<accession>A0A328U3Z2</accession>
<dbReference type="Pfam" id="PF01494">
    <property type="entry name" value="FAD_binding_3"/>
    <property type="match status" value="1"/>
</dbReference>
<keyword evidence="3" id="KW-1185">Reference proteome</keyword>
<dbReference type="PANTHER" id="PTHR42685:SF22">
    <property type="entry name" value="CONDITIONED MEDIUM FACTOR RECEPTOR 1"/>
    <property type="match status" value="1"/>
</dbReference>
<dbReference type="GO" id="GO:0071949">
    <property type="term" value="F:FAD binding"/>
    <property type="evidence" value="ECO:0007669"/>
    <property type="project" value="InterPro"/>
</dbReference>
<name>A0A328U3Z2_9BACL</name>
<evidence type="ECO:0000313" key="3">
    <source>
        <dbReference type="Proteomes" id="UP000249260"/>
    </source>
</evidence>
<dbReference type="Gene3D" id="3.50.50.60">
    <property type="entry name" value="FAD/NAD(P)-binding domain"/>
    <property type="match status" value="1"/>
</dbReference>
<feature type="domain" description="FAD-binding" evidence="1">
    <location>
        <begin position="6"/>
        <end position="309"/>
    </location>
</feature>